<protein>
    <submittedName>
        <fullName evidence="1">Uncharacterized protein</fullName>
    </submittedName>
</protein>
<keyword evidence="2" id="KW-1185">Reference proteome</keyword>
<evidence type="ECO:0000313" key="1">
    <source>
        <dbReference type="EMBL" id="RBO85159.1"/>
    </source>
</evidence>
<dbReference type="EMBL" id="QNRE01000015">
    <property type="protein sequence ID" value="RBO85159.1"/>
    <property type="molecule type" value="Genomic_DNA"/>
</dbReference>
<reference evidence="1 2" key="1">
    <citation type="submission" date="2018-06" db="EMBL/GenBank/DDBJ databases">
        <title>Genomic Encyclopedia of Type Strains, Phase IV (KMG-IV): sequencing the most valuable type-strain genomes for metagenomic binning, comparative biology and taxonomic classification.</title>
        <authorList>
            <person name="Goeker M."/>
        </authorList>
    </citation>
    <scope>NUCLEOTIDE SEQUENCE [LARGE SCALE GENOMIC DNA]</scope>
    <source>
        <strain evidence="1 2">DSM 44599</strain>
    </source>
</reference>
<evidence type="ECO:0000313" key="2">
    <source>
        <dbReference type="Proteomes" id="UP000252586"/>
    </source>
</evidence>
<accession>A0A366D6N9</accession>
<dbReference type="STRING" id="1210090.GCA_001613185_03189"/>
<gene>
    <name evidence="1" type="ORF">DFR74_1157</name>
</gene>
<proteinExistence type="predicted"/>
<dbReference type="AlphaFoldDB" id="A0A366D6N9"/>
<comment type="caution">
    <text evidence="1">The sequence shown here is derived from an EMBL/GenBank/DDBJ whole genome shotgun (WGS) entry which is preliminary data.</text>
</comment>
<sequence>MFAACNLEHTGRSDDVLGLDVSRLTRSLSVGDVAAIDDRYYACSPWDWYRIDTP</sequence>
<organism evidence="1 2">
    <name type="scientific">Nocardia puris</name>
    <dbReference type="NCBI Taxonomy" id="208602"/>
    <lineage>
        <taxon>Bacteria</taxon>
        <taxon>Bacillati</taxon>
        <taxon>Actinomycetota</taxon>
        <taxon>Actinomycetes</taxon>
        <taxon>Mycobacteriales</taxon>
        <taxon>Nocardiaceae</taxon>
        <taxon>Nocardia</taxon>
    </lineage>
</organism>
<dbReference type="Proteomes" id="UP000252586">
    <property type="component" value="Unassembled WGS sequence"/>
</dbReference>
<dbReference type="RefSeq" id="WP_195126814.1">
    <property type="nucleotide sequence ID" value="NZ_JADLRD010000033.1"/>
</dbReference>
<name>A0A366D6N9_9NOCA</name>